<feature type="region of interest" description="Disordered" evidence="1">
    <location>
        <begin position="227"/>
        <end position="249"/>
    </location>
</feature>
<feature type="signal peptide" evidence="2">
    <location>
        <begin position="1"/>
        <end position="27"/>
    </location>
</feature>
<proteinExistence type="predicted"/>
<feature type="compositionally biased region" description="Polar residues" evidence="1">
    <location>
        <begin position="227"/>
        <end position="247"/>
    </location>
</feature>
<keyword evidence="2" id="KW-0732">Signal</keyword>
<dbReference type="NCBIfam" id="TIGR04183">
    <property type="entry name" value="Por_Secre_tail"/>
    <property type="match status" value="1"/>
</dbReference>
<dbReference type="InterPro" id="IPR017853">
    <property type="entry name" value="GH"/>
</dbReference>
<dbReference type="Gene3D" id="2.60.40.1180">
    <property type="entry name" value="Golgi alpha-mannosidase II"/>
    <property type="match status" value="1"/>
</dbReference>
<dbReference type="Gene3D" id="3.20.20.80">
    <property type="entry name" value="Glycosidases"/>
    <property type="match status" value="2"/>
</dbReference>
<name>L8JWW4_9BACT</name>
<dbReference type="RefSeq" id="WP_009578136.1">
    <property type="nucleotide sequence ID" value="NZ_AMZN01000007.1"/>
</dbReference>
<gene>
    <name evidence="4" type="ORF">C900_04761</name>
</gene>
<dbReference type="SMR" id="L8JWW4"/>
<comment type="caution">
    <text evidence="4">The sequence shown here is derived from an EMBL/GenBank/DDBJ whole genome shotgun (WGS) entry which is preliminary data.</text>
</comment>
<dbReference type="PATRIC" id="fig|1237149.3.peg.684"/>
<dbReference type="GO" id="GO:0005975">
    <property type="term" value="P:carbohydrate metabolic process"/>
    <property type="evidence" value="ECO:0007669"/>
    <property type="project" value="InterPro"/>
</dbReference>
<feature type="domain" description="Glycosyl hydrolase family 13 catalytic" evidence="3">
    <location>
        <begin position="30"/>
        <end position="575"/>
    </location>
</feature>
<evidence type="ECO:0000313" key="4">
    <source>
        <dbReference type="EMBL" id="ELR73250.1"/>
    </source>
</evidence>
<dbReference type="SUPFAM" id="SSF51445">
    <property type="entry name" value="(Trans)glycosidases"/>
    <property type="match status" value="1"/>
</dbReference>
<feature type="chain" id="PRO_5003994112" evidence="2">
    <location>
        <begin position="28"/>
        <end position="796"/>
    </location>
</feature>
<evidence type="ECO:0000256" key="2">
    <source>
        <dbReference type="SAM" id="SignalP"/>
    </source>
</evidence>
<evidence type="ECO:0000259" key="3">
    <source>
        <dbReference type="SMART" id="SM00642"/>
    </source>
</evidence>
<dbReference type="STRING" id="1237149.C900_04761"/>
<dbReference type="OrthoDB" id="9806009at2"/>
<dbReference type="EMBL" id="AMZN01000007">
    <property type="protein sequence ID" value="ELR73250.1"/>
    <property type="molecule type" value="Genomic_DNA"/>
</dbReference>
<dbReference type="AlphaFoldDB" id="L8JWW4"/>
<protein>
    <submittedName>
        <fullName evidence="4">Cytoplasmic alpha-amylase</fullName>
    </submittedName>
</protein>
<dbReference type="eggNOG" id="COG4677">
    <property type="taxonomic scope" value="Bacteria"/>
</dbReference>
<dbReference type="Pfam" id="PF00128">
    <property type="entry name" value="Alpha-amylase"/>
    <property type="match status" value="1"/>
</dbReference>
<dbReference type="InterPro" id="IPR026444">
    <property type="entry name" value="Secre_tail"/>
</dbReference>
<dbReference type="InterPro" id="IPR006047">
    <property type="entry name" value="GH13_cat_dom"/>
</dbReference>
<dbReference type="eggNOG" id="COG0366">
    <property type="taxonomic scope" value="Bacteria"/>
</dbReference>
<organism evidence="4 5">
    <name type="scientific">Fulvivirga imtechensis AK7</name>
    <dbReference type="NCBI Taxonomy" id="1237149"/>
    <lineage>
        <taxon>Bacteria</taxon>
        <taxon>Pseudomonadati</taxon>
        <taxon>Bacteroidota</taxon>
        <taxon>Cytophagia</taxon>
        <taxon>Cytophagales</taxon>
        <taxon>Fulvivirgaceae</taxon>
        <taxon>Fulvivirga</taxon>
    </lineage>
</organism>
<keyword evidence="5" id="KW-1185">Reference proteome</keyword>
<dbReference type="Pfam" id="PF18962">
    <property type="entry name" value="Por_Secre_tail"/>
    <property type="match status" value="1"/>
</dbReference>
<evidence type="ECO:0000256" key="1">
    <source>
        <dbReference type="SAM" id="MobiDB-lite"/>
    </source>
</evidence>
<dbReference type="SMART" id="SM00642">
    <property type="entry name" value="Aamy"/>
    <property type="match status" value="1"/>
</dbReference>
<evidence type="ECO:0000313" key="5">
    <source>
        <dbReference type="Proteomes" id="UP000011135"/>
    </source>
</evidence>
<dbReference type="InterPro" id="IPR013780">
    <property type="entry name" value="Glyco_hydro_b"/>
</dbReference>
<sequence>MKITKYFNYSGITLLFLLGISAGTIKAQNDAMMQAFYWDVPVDDVAKDGSWWDTLKSQAQELSNAGITGVWVPSPAKGNFGIYDMGYGVFDHYDLGNYTQKGTTETRFGSRTELEEMIDEMHDKQIHVYADIILNHIYTSSDEEESNPAVKQYVFDRAYRNGTQYAPYPSHEIKWVIPNAGTGDYYIKVSGYHLNWGDQNEEIGYDLQISWDGSSLPDDTFSDATPTWETEPNNGGGNFNTYPSSGETARGRISSASDLDEWKITVTSTNDIVIRLWPRRDRPASEGPWEWQWADAGNRGYYPAEIWHNGVNVANSTLEARTNTGISYVNHTGTNEPNYTWNYANFHPVDANDWLGYPGSDEIITNTKFFGNDLNTYDAVVQQRLKDWGVWLSDEIGFDGYRLDFVRGFQESFAADWINNLPELNGQQRFIVGEYWGGANRIKDWVNAVAGYGADVDGFDFPLKNTFNAMCNGGQSDFDMKNLKNAGMVRGSEHSLPGTSVVTFVDNHDTGKEHDKWVFKDWKMAYAYMLTHEGRPCIFYSHYYGVEQKDAHGGAYTTQAPASLQEDINKLLFARKTYLNGGLTVLSDGGNPYPSGDAYHVYVARRAGNGTKDGGIIVLNNHETDTKGLWVDNATSGWSNWAGTTLVNAFDPTQTAQVYGDGRVFLSAPPRGYSFWVKQSDYVAYSPPAGGSSARSMGENTNTIVNKVVTDGFDVSQNYPNPFSGETFIDLSIPERGNVTINVIDVTGRVKKTILNKEMDKGIHRISISNQGLSKGIHFYRVEYKENVVIQRMSAL</sequence>
<reference evidence="4 5" key="1">
    <citation type="submission" date="2012-12" db="EMBL/GenBank/DDBJ databases">
        <title>Genome assembly of Fulvivirga imtechensis AK7.</title>
        <authorList>
            <person name="Nupur N."/>
            <person name="Khatri I."/>
            <person name="Kumar R."/>
            <person name="Subramanian S."/>
            <person name="Pinnaka A."/>
        </authorList>
    </citation>
    <scope>NUCLEOTIDE SEQUENCE [LARGE SCALE GENOMIC DNA]</scope>
    <source>
        <strain evidence="4 5">AK7</strain>
    </source>
</reference>
<dbReference type="PANTHER" id="PTHR43447">
    <property type="entry name" value="ALPHA-AMYLASE"/>
    <property type="match status" value="1"/>
</dbReference>
<dbReference type="Proteomes" id="UP000011135">
    <property type="component" value="Unassembled WGS sequence"/>
</dbReference>
<accession>L8JWW4</accession>